<keyword evidence="4 7" id="KW-0812">Transmembrane</keyword>
<dbReference type="InterPro" id="IPR027470">
    <property type="entry name" value="Cation_efflux_CTD"/>
</dbReference>
<sequence length="283" mass="31085">MAKSLHRATTYSILVNLLLFILKAVVGFISNSIAVISEAVNSLTDIISSVAIKYAVKVSSKKPDETHQFGHNAAQPIAAFIVAVFAFVVGIKIVEESIKRIISPEEITIHWAIYIVLSATIVIKIMLSKYQKIIEKKYTSPAMNAAGVDSLNDVLASAIALVGVICVDFGFRFVDGIAGILVAVFIFKTGWEVAKENIDYLMGKSADDKLIFEIANKALKIEGVEGLNDLRSHYVGDKFHIEIHVEVNKDISTIISHDIGKKVKFAIEDMDEVQKVFVHIDPV</sequence>
<reference evidence="10" key="1">
    <citation type="journal article" date="2015" name="Proc. Natl. Acad. Sci. U.S.A.">
        <title>Networks of energetic and metabolic interactions define dynamics in microbial communities.</title>
        <authorList>
            <person name="Embree M."/>
            <person name="Liu J.K."/>
            <person name="Al-Bassam M.M."/>
            <person name="Zengler K."/>
        </authorList>
    </citation>
    <scope>NUCLEOTIDE SEQUENCE</scope>
</reference>
<dbReference type="PANTHER" id="PTHR43840">
    <property type="entry name" value="MITOCHONDRIAL METAL TRANSPORTER 1-RELATED"/>
    <property type="match status" value="1"/>
</dbReference>
<feature type="transmembrane region" description="Helical" evidence="7">
    <location>
        <begin position="107"/>
        <end position="127"/>
    </location>
</feature>
<dbReference type="InterPro" id="IPR036837">
    <property type="entry name" value="Cation_efflux_CTD_sf"/>
</dbReference>
<protein>
    <submittedName>
        <fullName evidence="10">Cobalt-zinc-cadmium resistance protein</fullName>
    </submittedName>
</protein>
<dbReference type="SUPFAM" id="SSF161111">
    <property type="entry name" value="Cation efflux protein transmembrane domain-like"/>
    <property type="match status" value="1"/>
</dbReference>
<dbReference type="EMBL" id="LNQE01000754">
    <property type="protein sequence ID" value="KUG25168.1"/>
    <property type="molecule type" value="Genomic_DNA"/>
</dbReference>
<dbReference type="FunFam" id="1.20.1510.10:FF:000006">
    <property type="entry name" value="Divalent cation efflux transporter"/>
    <property type="match status" value="1"/>
</dbReference>
<proteinExistence type="inferred from homology"/>
<dbReference type="InterPro" id="IPR050291">
    <property type="entry name" value="CDF_Transporter"/>
</dbReference>
<feature type="domain" description="Cation efflux protein transmembrane" evidence="8">
    <location>
        <begin position="10"/>
        <end position="202"/>
    </location>
</feature>
<comment type="similarity">
    <text evidence="2">Belongs to the cation diffusion facilitator (CDF) transporter (TC 2.A.4) family.</text>
</comment>
<dbReference type="NCBIfam" id="TIGR01297">
    <property type="entry name" value="CDF"/>
    <property type="match status" value="1"/>
</dbReference>
<evidence type="ECO:0000256" key="6">
    <source>
        <dbReference type="ARBA" id="ARBA00023136"/>
    </source>
</evidence>
<dbReference type="Gene3D" id="3.30.70.1350">
    <property type="entry name" value="Cation efflux protein, cytoplasmic domain"/>
    <property type="match status" value="1"/>
</dbReference>
<dbReference type="Pfam" id="PF01545">
    <property type="entry name" value="Cation_efflux"/>
    <property type="match status" value="1"/>
</dbReference>
<dbReference type="InterPro" id="IPR027469">
    <property type="entry name" value="Cation_efflux_TMD_sf"/>
</dbReference>
<dbReference type="GO" id="GO:0008324">
    <property type="term" value="F:monoatomic cation transmembrane transporter activity"/>
    <property type="evidence" value="ECO:0007669"/>
    <property type="project" value="InterPro"/>
</dbReference>
<accession>A0A0W8FWB2</accession>
<evidence type="ECO:0000259" key="8">
    <source>
        <dbReference type="Pfam" id="PF01545"/>
    </source>
</evidence>
<feature type="transmembrane region" description="Helical" evidence="7">
    <location>
        <begin position="12"/>
        <end position="33"/>
    </location>
</feature>
<dbReference type="Gene3D" id="1.20.1510.10">
    <property type="entry name" value="Cation efflux protein transmembrane domain"/>
    <property type="match status" value="1"/>
</dbReference>
<dbReference type="Pfam" id="PF16916">
    <property type="entry name" value="ZT_dimer"/>
    <property type="match status" value="1"/>
</dbReference>
<evidence type="ECO:0000259" key="9">
    <source>
        <dbReference type="Pfam" id="PF16916"/>
    </source>
</evidence>
<organism evidence="10">
    <name type="scientific">hydrocarbon metagenome</name>
    <dbReference type="NCBI Taxonomy" id="938273"/>
    <lineage>
        <taxon>unclassified sequences</taxon>
        <taxon>metagenomes</taxon>
        <taxon>ecological metagenomes</taxon>
    </lineage>
</organism>
<dbReference type="GO" id="GO:0016020">
    <property type="term" value="C:membrane"/>
    <property type="evidence" value="ECO:0007669"/>
    <property type="project" value="UniProtKB-SubCell"/>
</dbReference>
<keyword evidence="6 7" id="KW-0472">Membrane</keyword>
<dbReference type="InterPro" id="IPR058533">
    <property type="entry name" value="Cation_efflux_TM"/>
</dbReference>
<dbReference type="AlphaFoldDB" id="A0A0W8FWB2"/>
<keyword evidence="5 7" id="KW-1133">Transmembrane helix</keyword>
<evidence type="ECO:0000256" key="2">
    <source>
        <dbReference type="ARBA" id="ARBA00008114"/>
    </source>
</evidence>
<keyword evidence="3" id="KW-0813">Transport</keyword>
<comment type="subcellular location">
    <subcellularLocation>
        <location evidence="1">Membrane</location>
        <topology evidence="1">Multi-pass membrane protein</topology>
    </subcellularLocation>
</comment>
<comment type="caution">
    <text evidence="10">The sequence shown here is derived from an EMBL/GenBank/DDBJ whole genome shotgun (WGS) entry which is preliminary data.</text>
</comment>
<feature type="domain" description="Cation efflux protein cytoplasmic" evidence="9">
    <location>
        <begin position="208"/>
        <end position="282"/>
    </location>
</feature>
<evidence type="ECO:0000256" key="7">
    <source>
        <dbReference type="SAM" id="Phobius"/>
    </source>
</evidence>
<dbReference type="PANTHER" id="PTHR43840:SF15">
    <property type="entry name" value="MITOCHONDRIAL METAL TRANSPORTER 1-RELATED"/>
    <property type="match status" value="1"/>
</dbReference>
<gene>
    <name evidence="10" type="ORF">ASZ90_005008</name>
</gene>
<name>A0A0W8FWB2_9ZZZZ</name>
<feature type="transmembrane region" description="Helical" evidence="7">
    <location>
        <begin position="77"/>
        <end position="95"/>
    </location>
</feature>
<dbReference type="InterPro" id="IPR002524">
    <property type="entry name" value="Cation_efflux"/>
</dbReference>
<evidence type="ECO:0000256" key="1">
    <source>
        <dbReference type="ARBA" id="ARBA00004141"/>
    </source>
</evidence>
<evidence type="ECO:0000256" key="3">
    <source>
        <dbReference type="ARBA" id="ARBA00022448"/>
    </source>
</evidence>
<evidence type="ECO:0000256" key="4">
    <source>
        <dbReference type="ARBA" id="ARBA00022692"/>
    </source>
</evidence>
<dbReference type="SUPFAM" id="SSF160240">
    <property type="entry name" value="Cation efflux protein cytoplasmic domain-like"/>
    <property type="match status" value="1"/>
</dbReference>
<evidence type="ECO:0000256" key="5">
    <source>
        <dbReference type="ARBA" id="ARBA00022989"/>
    </source>
</evidence>
<evidence type="ECO:0000313" key="10">
    <source>
        <dbReference type="EMBL" id="KUG25168.1"/>
    </source>
</evidence>